<dbReference type="EMBL" id="JANPWB010000006">
    <property type="protein sequence ID" value="KAJ1176555.1"/>
    <property type="molecule type" value="Genomic_DNA"/>
</dbReference>
<comment type="caution">
    <text evidence="2">The sequence shown here is derived from an EMBL/GenBank/DDBJ whole genome shotgun (WGS) entry which is preliminary data.</text>
</comment>
<accession>A0AAV7TJF5</accession>
<protein>
    <submittedName>
        <fullName evidence="2">Uncharacterized protein</fullName>
    </submittedName>
</protein>
<name>A0AAV7TJF5_PLEWA</name>
<proteinExistence type="predicted"/>
<feature type="compositionally biased region" description="Pro residues" evidence="1">
    <location>
        <begin position="55"/>
        <end position="64"/>
    </location>
</feature>
<keyword evidence="3" id="KW-1185">Reference proteome</keyword>
<reference evidence="2" key="1">
    <citation type="journal article" date="2022" name="bioRxiv">
        <title>Sequencing and chromosome-scale assembly of the giantPleurodeles waltlgenome.</title>
        <authorList>
            <person name="Brown T."/>
            <person name="Elewa A."/>
            <person name="Iarovenko S."/>
            <person name="Subramanian E."/>
            <person name="Araus A.J."/>
            <person name="Petzold A."/>
            <person name="Susuki M."/>
            <person name="Suzuki K.-i.T."/>
            <person name="Hayashi T."/>
            <person name="Toyoda A."/>
            <person name="Oliveira C."/>
            <person name="Osipova E."/>
            <person name="Leigh N.D."/>
            <person name="Simon A."/>
            <person name="Yun M.H."/>
        </authorList>
    </citation>
    <scope>NUCLEOTIDE SEQUENCE</scope>
    <source>
        <strain evidence="2">20211129_DDA</strain>
        <tissue evidence="2">Liver</tissue>
    </source>
</reference>
<dbReference type="Proteomes" id="UP001066276">
    <property type="component" value="Chromosome 3_2"/>
</dbReference>
<gene>
    <name evidence="2" type="ORF">NDU88_001829</name>
</gene>
<feature type="region of interest" description="Disordered" evidence="1">
    <location>
        <begin position="1"/>
        <end position="82"/>
    </location>
</feature>
<organism evidence="2 3">
    <name type="scientific">Pleurodeles waltl</name>
    <name type="common">Iberian ribbed newt</name>
    <dbReference type="NCBI Taxonomy" id="8319"/>
    <lineage>
        <taxon>Eukaryota</taxon>
        <taxon>Metazoa</taxon>
        <taxon>Chordata</taxon>
        <taxon>Craniata</taxon>
        <taxon>Vertebrata</taxon>
        <taxon>Euteleostomi</taxon>
        <taxon>Amphibia</taxon>
        <taxon>Batrachia</taxon>
        <taxon>Caudata</taxon>
        <taxon>Salamandroidea</taxon>
        <taxon>Salamandridae</taxon>
        <taxon>Pleurodelinae</taxon>
        <taxon>Pleurodeles</taxon>
    </lineage>
</organism>
<sequence>MTTLGERKLRGQQTPIPSEGRELSAGPTPSRQVACEPPRLGPSCGEEAELLFPPAVEPQPPPPARGSAFLPAQAVRGRPRPGVTSALGGRLLGGAEGARAAARDCRPVRLRWSIVATHVEHCRATKDNSLVH</sequence>
<dbReference type="AlphaFoldDB" id="A0AAV7TJF5"/>
<evidence type="ECO:0000313" key="3">
    <source>
        <dbReference type="Proteomes" id="UP001066276"/>
    </source>
</evidence>
<evidence type="ECO:0000313" key="2">
    <source>
        <dbReference type="EMBL" id="KAJ1176555.1"/>
    </source>
</evidence>
<evidence type="ECO:0000256" key="1">
    <source>
        <dbReference type="SAM" id="MobiDB-lite"/>
    </source>
</evidence>